<evidence type="ECO:0000256" key="1">
    <source>
        <dbReference type="ARBA" id="ARBA00010062"/>
    </source>
</evidence>
<accession>A0A2S6NII8</accession>
<comment type="similarity">
    <text evidence="1">Belongs to the leucine-binding protein family.</text>
</comment>
<evidence type="ECO:0000313" key="6">
    <source>
        <dbReference type="Proteomes" id="UP000239724"/>
    </source>
</evidence>
<dbReference type="InterPro" id="IPR051010">
    <property type="entry name" value="BCAA_transport"/>
</dbReference>
<dbReference type="Gene3D" id="3.40.50.2300">
    <property type="match status" value="3"/>
</dbReference>
<feature type="domain" description="Leucine-binding protein" evidence="4">
    <location>
        <begin position="76"/>
        <end position="369"/>
    </location>
</feature>
<dbReference type="SUPFAM" id="SSF53822">
    <property type="entry name" value="Periplasmic binding protein-like I"/>
    <property type="match status" value="1"/>
</dbReference>
<keyword evidence="6" id="KW-1185">Reference proteome</keyword>
<dbReference type="OrthoDB" id="5341635at2"/>
<dbReference type="PROSITE" id="PS51318">
    <property type="entry name" value="TAT"/>
    <property type="match status" value="1"/>
</dbReference>
<name>A0A2S6NII8_RHOGL</name>
<evidence type="ECO:0000313" key="5">
    <source>
        <dbReference type="EMBL" id="PPQ34442.1"/>
    </source>
</evidence>
<dbReference type="InterPro" id="IPR006311">
    <property type="entry name" value="TAT_signal"/>
</dbReference>
<dbReference type="InterPro" id="IPR028081">
    <property type="entry name" value="Leu-bd"/>
</dbReference>
<comment type="caution">
    <text evidence="5">The sequence shown here is derived from an EMBL/GenBank/DDBJ whole genome shotgun (WGS) entry which is preliminary data.</text>
</comment>
<reference evidence="5 6" key="1">
    <citation type="journal article" date="2018" name="Arch. Microbiol.">
        <title>New insights into the metabolic potential of the phototrophic purple bacterium Rhodopila globiformis DSM 161(T) from its draft genome sequence and evidence for a vanadium-dependent nitrogenase.</title>
        <authorList>
            <person name="Imhoff J.F."/>
            <person name="Rahn T."/>
            <person name="Kunzel S."/>
            <person name="Neulinger S.C."/>
        </authorList>
    </citation>
    <scope>NUCLEOTIDE SEQUENCE [LARGE SCALE GENOMIC DNA]</scope>
    <source>
        <strain evidence="5 6">DSM 161</strain>
    </source>
</reference>
<dbReference type="InterPro" id="IPR022478">
    <property type="entry name" value="ABC_transptr_sub-bd_PQQ"/>
</dbReference>
<evidence type="ECO:0000259" key="4">
    <source>
        <dbReference type="Pfam" id="PF13458"/>
    </source>
</evidence>
<keyword evidence="3" id="KW-0813">Transport</keyword>
<dbReference type="Pfam" id="PF13458">
    <property type="entry name" value="Peripla_BP_6"/>
    <property type="match status" value="1"/>
</dbReference>
<keyword evidence="3" id="KW-0029">Amino-acid transport</keyword>
<proteinExistence type="inferred from homology"/>
<organism evidence="5 6">
    <name type="scientific">Rhodopila globiformis</name>
    <name type="common">Rhodopseudomonas globiformis</name>
    <dbReference type="NCBI Taxonomy" id="1071"/>
    <lineage>
        <taxon>Bacteria</taxon>
        <taxon>Pseudomonadati</taxon>
        <taxon>Pseudomonadota</taxon>
        <taxon>Alphaproteobacteria</taxon>
        <taxon>Acetobacterales</taxon>
        <taxon>Acetobacteraceae</taxon>
        <taxon>Rhodopila</taxon>
    </lineage>
</organism>
<protein>
    <recommendedName>
        <fullName evidence="4">Leucine-binding protein domain-containing protein</fullName>
    </recommendedName>
</protein>
<dbReference type="EMBL" id="NHRY01000111">
    <property type="protein sequence ID" value="PPQ34442.1"/>
    <property type="molecule type" value="Genomic_DNA"/>
</dbReference>
<sequence length="403" mass="43933">MIEHRRSLMQAVAGALGVAALRPIAMARGETKPVAVMRLGYVELADDPRYADRGEIDGIVFSDRGRPYEGGQVALQEARAIGRVLKIDFEMERAAGRSVDDLVQRVDAWIGSGNVHFVLADLPGSVLLELARRLKGEPVLLLNVSAPDDSLRGADCLPNMAHTYPSNAMLSDALVQYLVAKRWTQILVLQGPAPEDAAAVASLRHSVKKFGAKIVDVKPFVLSRDPRNRTESNVILMTQGDYDVVYVADASDEFGRYVPYQTALPRPVVGSAGLTPTAWSWSWARDAAVQLQHRYEKLAPGRRMNGAGWAAWAAVKAVTQSVIRAKSTDFDPVKAYLLSDKLTLDTVKGNPGSFRPWDHQLRTPLLLATGNAVIATAPLPQFLHQTNVLDTLGIDAPETACHF</sequence>
<dbReference type="GO" id="GO:0006865">
    <property type="term" value="P:amino acid transport"/>
    <property type="evidence" value="ECO:0007669"/>
    <property type="project" value="UniProtKB-KW"/>
</dbReference>
<dbReference type="AlphaFoldDB" id="A0A2S6NII8"/>
<dbReference type="Proteomes" id="UP000239724">
    <property type="component" value="Unassembled WGS sequence"/>
</dbReference>
<keyword evidence="2" id="KW-0732">Signal</keyword>
<dbReference type="RefSeq" id="WP_104518882.1">
    <property type="nucleotide sequence ID" value="NZ_NHRY01000111.1"/>
</dbReference>
<dbReference type="NCBIfam" id="TIGR03863">
    <property type="entry name" value="PQQ_ABC_bind"/>
    <property type="match status" value="1"/>
</dbReference>
<gene>
    <name evidence="5" type="ORF">CCS01_10905</name>
</gene>
<evidence type="ECO:0000256" key="2">
    <source>
        <dbReference type="ARBA" id="ARBA00022729"/>
    </source>
</evidence>
<dbReference type="InterPro" id="IPR028082">
    <property type="entry name" value="Peripla_BP_I"/>
</dbReference>
<dbReference type="PANTHER" id="PTHR30483:SF6">
    <property type="entry name" value="PERIPLASMIC BINDING PROTEIN OF ABC TRANSPORTER FOR NATURAL AMINO ACIDS"/>
    <property type="match status" value="1"/>
</dbReference>
<evidence type="ECO:0000256" key="3">
    <source>
        <dbReference type="ARBA" id="ARBA00022970"/>
    </source>
</evidence>
<dbReference type="PANTHER" id="PTHR30483">
    <property type="entry name" value="LEUCINE-SPECIFIC-BINDING PROTEIN"/>
    <property type="match status" value="1"/>
</dbReference>